<dbReference type="EC" id="3.7.1.8" evidence="2"/>
<gene>
    <name evidence="2" type="primary">bphD_1</name>
    <name evidence="2" type="ORF">GALL_308730</name>
</gene>
<evidence type="ECO:0000313" key="2">
    <source>
        <dbReference type="EMBL" id="OIQ87265.1"/>
    </source>
</evidence>
<protein>
    <submittedName>
        <fullName evidence="2">2-hydroxy-6-oxo-6-phenylhexa-2,4-dienoate hydrolase</fullName>
        <ecNumber evidence="2">3.7.1.8</ecNumber>
    </submittedName>
</protein>
<dbReference type="GO" id="GO:0016787">
    <property type="term" value="F:hydrolase activity"/>
    <property type="evidence" value="ECO:0007669"/>
    <property type="project" value="UniProtKB-KW"/>
</dbReference>
<dbReference type="AlphaFoldDB" id="A0A1J5QUC5"/>
<dbReference type="Pfam" id="PF12146">
    <property type="entry name" value="Hydrolase_4"/>
    <property type="match status" value="1"/>
</dbReference>
<dbReference type="Gene3D" id="3.40.50.1820">
    <property type="entry name" value="alpha/beta hydrolase"/>
    <property type="match status" value="1"/>
</dbReference>
<keyword evidence="2" id="KW-0378">Hydrolase</keyword>
<dbReference type="PANTHER" id="PTHR12277">
    <property type="entry name" value="ALPHA/BETA HYDROLASE DOMAIN-CONTAINING PROTEIN"/>
    <property type="match status" value="1"/>
</dbReference>
<dbReference type="EMBL" id="MLJW01000431">
    <property type="protein sequence ID" value="OIQ87265.1"/>
    <property type="molecule type" value="Genomic_DNA"/>
</dbReference>
<dbReference type="InterPro" id="IPR022742">
    <property type="entry name" value="Hydrolase_4"/>
</dbReference>
<sequence>MIWLLLPPAAWIAAVLLLVLAQRPLIYRPEPSARTPEQAGTPWLRPVEENGRLLGWWVPPRQPDGLLLLVFHGNRGTLARMAAKTARWHDFGFGLFLATYRGYEHNGGRPHEAGLYEDGRAAQAWLERHGLPLRQQVLYGESLGAAVAVQLAAERPPRGLVLEAPFTSLPDLAARRYPWAPVRLLLRQRYDNINKINKVKNKTLILHGGADKTTPASHGERLAMACEKPHLHILPQAGHLDLYDHGAQRHLLDYLAVI</sequence>
<accession>A0A1J5QUC5</accession>
<evidence type="ECO:0000259" key="1">
    <source>
        <dbReference type="Pfam" id="PF12146"/>
    </source>
</evidence>
<comment type="caution">
    <text evidence="2">The sequence shown here is derived from an EMBL/GenBank/DDBJ whole genome shotgun (WGS) entry which is preliminary data.</text>
</comment>
<proteinExistence type="predicted"/>
<feature type="domain" description="Serine aminopeptidase S33" evidence="1">
    <location>
        <begin position="67"/>
        <end position="172"/>
    </location>
</feature>
<reference evidence="2" key="1">
    <citation type="submission" date="2016-10" db="EMBL/GenBank/DDBJ databases">
        <title>Sequence of Gallionella enrichment culture.</title>
        <authorList>
            <person name="Poehlein A."/>
            <person name="Muehling M."/>
            <person name="Daniel R."/>
        </authorList>
    </citation>
    <scope>NUCLEOTIDE SEQUENCE</scope>
</reference>
<organism evidence="2">
    <name type="scientific">mine drainage metagenome</name>
    <dbReference type="NCBI Taxonomy" id="410659"/>
    <lineage>
        <taxon>unclassified sequences</taxon>
        <taxon>metagenomes</taxon>
        <taxon>ecological metagenomes</taxon>
    </lineage>
</organism>
<dbReference type="SUPFAM" id="SSF53474">
    <property type="entry name" value="alpha/beta-Hydrolases"/>
    <property type="match status" value="1"/>
</dbReference>
<dbReference type="InterPro" id="IPR029058">
    <property type="entry name" value="AB_hydrolase_fold"/>
</dbReference>
<name>A0A1J5QUC5_9ZZZZ</name>